<organism evidence="2">
    <name type="scientific">marine sediment metagenome</name>
    <dbReference type="NCBI Taxonomy" id="412755"/>
    <lineage>
        <taxon>unclassified sequences</taxon>
        <taxon>metagenomes</taxon>
        <taxon>ecological metagenomes</taxon>
    </lineage>
</organism>
<evidence type="ECO:0000313" key="2">
    <source>
        <dbReference type="EMBL" id="GAH79277.1"/>
    </source>
</evidence>
<feature type="non-terminal residue" evidence="2">
    <location>
        <position position="167"/>
    </location>
</feature>
<name>X1IC53_9ZZZZ</name>
<dbReference type="AlphaFoldDB" id="X1IC53"/>
<accession>X1IC53</accession>
<feature type="domain" description="Polyketide synthase dehydratase" evidence="1">
    <location>
        <begin position="73"/>
        <end position="141"/>
    </location>
</feature>
<evidence type="ECO:0000259" key="1">
    <source>
        <dbReference type="Pfam" id="PF21089"/>
    </source>
</evidence>
<comment type="caution">
    <text evidence="2">The sequence shown here is derived from an EMBL/GenBank/DDBJ whole genome shotgun (WGS) entry which is preliminary data.</text>
</comment>
<proteinExistence type="predicted"/>
<dbReference type="InterPro" id="IPR049552">
    <property type="entry name" value="PKS_DH_N"/>
</dbReference>
<reference evidence="2" key="1">
    <citation type="journal article" date="2014" name="Front. Microbiol.">
        <title>High frequency of phylogenetically diverse reductive dehalogenase-homologous genes in deep subseafloor sedimentary metagenomes.</title>
        <authorList>
            <person name="Kawai M."/>
            <person name="Futagami T."/>
            <person name="Toyoda A."/>
            <person name="Takaki Y."/>
            <person name="Nishi S."/>
            <person name="Hori S."/>
            <person name="Arai W."/>
            <person name="Tsubouchi T."/>
            <person name="Morono Y."/>
            <person name="Uchiyama I."/>
            <person name="Ito T."/>
            <person name="Fujiyama A."/>
            <person name="Inagaki F."/>
            <person name="Takami H."/>
        </authorList>
    </citation>
    <scope>NUCLEOTIDE SEQUENCE</scope>
    <source>
        <strain evidence="2">Expedition CK06-06</strain>
    </source>
</reference>
<dbReference type="Gene3D" id="3.10.129.110">
    <property type="entry name" value="Polyketide synthase dehydratase"/>
    <property type="match status" value="1"/>
</dbReference>
<dbReference type="InterPro" id="IPR042104">
    <property type="entry name" value="PKS_dehydratase_sf"/>
</dbReference>
<dbReference type="EMBL" id="BARU01041923">
    <property type="protein sequence ID" value="GAH79277.1"/>
    <property type="molecule type" value="Genomic_DNA"/>
</dbReference>
<gene>
    <name evidence="2" type="ORF">S03H2_64523</name>
</gene>
<protein>
    <recommendedName>
        <fullName evidence="1">Polyketide synthase dehydratase domain-containing protein</fullName>
    </recommendedName>
</protein>
<sequence>MDILESQGIYPIPLNKGTSLFGDLFFSGTQPEVVVSCGLGPFEKLKRTSSKIEISTLPMIQNLSFKDSVFKGEKTISTLTDLYMNDHQIQNVPFFPGVMGIEMFTEMYSLSSSKTADVLKDIEFKSAVKLQNIDSKDVFVKYDVVSQTLQLNSLFISKADSSRRREI</sequence>
<dbReference type="Pfam" id="PF21089">
    <property type="entry name" value="PKS_DH_N"/>
    <property type="match status" value="1"/>
</dbReference>